<dbReference type="Proteomes" id="UP001321018">
    <property type="component" value="Unassembled WGS sequence"/>
</dbReference>
<sequence>MPDTITVDCDAVITAYQRNSTNTNLQYRVRVYEDGHTDIVNANDYEMNSEIERIPPRRFVTTDHTDPDEIDMSDEDAVDVWADVINLSTKIMLARGYEPERTVEVIPLAD</sequence>
<dbReference type="EMBL" id="JAOPKA010000024">
    <property type="protein sequence ID" value="MCU4744213.1"/>
    <property type="molecule type" value="Genomic_DNA"/>
</dbReference>
<accession>A0AAP2Z427</accession>
<dbReference type="RefSeq" id="WP_338006021.1">
    <property type="nucleotide sequence ID" value="NZ_JAOPKA010000024.1"/>
</dbReference>
<name>A0AAP2Z427_9EURY</name>
<dbReference type="AlphaFoldDB" id="A0AAP2Z427"/>
<comment type="caution">
    <text evidence="1">The sequence shown here is derived from an EMBL/GenBank/DDBJ whole genome shotgun (WGS) entry which is preliminary data.</text>
</comment>
<reference evidence="1" key="1">
    <citation type="submission" date="2022-09" db="EMBL/GenBank/DDBJ databases">
        <title>Enrichment on poylsaccharides allowed isolation of novel metabolic and taxonomic groups of Haloarchaea.</title>
        <authorList>
            <person name="Sorokin D.Y."/>
            <person name="Elcheninov A.G."/>
            <person name="Khizhniak T.V."/>
            <person name="Kolganova T.V."/>
            <person name="Kublanov I.V."/>
        </authorList>
    </citation>
    <scope>NUCLEOTIDE SEQUENCE</scope>
    <source>
        <strain evidence="1">AArc-xg1-1</strain>
    </source>
</reference>
<gene>
    <name evidence="1" type="ORF">OB960_22820</name>
</gene>
<proteinExistence type="predicted"/>
<evidence type="ECO:0000313" key="1">
    <source>
        <dbReference type="EMBL" id="MCU4744213.1"/>
    </source>
</evidence>
<protein>
    <submittedName>
        <fullName evidence="1">Uncharacterized protein</fullName>
    </submittedName>
</protein>
<organism evidence="1 2">
    <name type="scientific">Natronoglomus mannanivorans</name>
    <dbReference type="NCBI Taxonomy" id="2979990"/>
    <lineage>
        <taxon>Archaea</taxon>
        <taxon>Methanobacteriati</taxon>
        <taxon>Methanobacteriota</taxon>
        <taxon>Stenosarchaea group</taxon>
        <taxon>Halobacteria</taxon>
        <taxon>Halobacteriales</taxon>
        <taxon>Natrialbaceae</taxon>
        <taxon>Natronoglomus</taxon>
    </lineage>
</organism>
<evidence type="ECO:0000313" key="2">
    <source>
        <dbReference type="Proteomes" id="UP001321018"/>
    </source>
</evidence>